<reference evidence="1" key="1">
    <citation type="journal article" date="2019" name="Sci. Rep.">
        <title>Draft genome of Tanacetum cinerariifolium, the natural source of mosquito coil.</title>
        <authorList>
            <person name="Yamashiro T."/>
            <person name="Shiraishi A."/>
            <person name="Satake H."/>
            <person name="Nakayama K."/>
        </authorList>
    </citation>
    <scope>NUCLEOTIDE SEQUENCE</scope>
</reference>
<dbReference type="EMBL" id="BKCJ010394075">
    <property type="protein sequence ID" value="GFA25935.1"/>
    <property type="molecule type" value="Genomic_DNA"/>
</dbReference>
<evidence type="ECO:0000313" key="1">
    <source>
        <dbReference type="EMBL" id="GFA25935.1"/>
    </source>
</evidence>
<dbReference type="AlphaFoldDB" id="A0A699JEE5"/>
<name>A0A699JEE5_TANCI</name>
<organism evidence="1">
    <name type="scientific">Tanacetum cinerariifolium</name>
    <name type="common">Dalmatian daisy</name>
    <name type="synonym">Chrysanthemum cinerariifolium</name>
    <dbReference type="NCBI Taxonomy" id="118510"/>
    <lineage>
        <taxon>Eukaryota</taxon>
        <taxon>Viridiplantae</taxon>
        <taxon>Streptophyta</taxon>
        <taxon>Embryophyta</taxon>
        <taxon>Tracheophyta</taxon>
        <taxon>Spermatophyta</taxon>
        <taxon>Magnoliopsida</taxon>
        <taxon>eudicotyledons</taxon>
        <taxon>Gunneridae</taxon>
        <taxon>Pentapetalae</taxon>
        <taxon>asterids</taxon>
        <taxon>campanulids</taxon>
        <taxon>Asterales</taxon>
        <taxon>Asteraceae</taxon>
        <taxon>Asteroideae</taxon>
        <taxon>Anthemideae</taxon>
        <taxon>Anthemidinae</taxon>
        <taxon>Tanacetum</taxon>
    </lineage>
</organism>
<proteinExistence type="predicted"/>
<sequence length="410" mass="45360">MGLLDFVKSAHSFKVRVGKRTLAEGEVPILAKTADMVVVPSSQIMRLMTHTIIVKLKEHTGKKKRMVVFNATPAALGKLISQSDQPATGFGSTAAIVGEFVSSFVTPTLKRDCQDESIFAHDDNVRTPLTFDRPVNETGGSFVLGNETEGSFVLRNEIRTSSFPLAHVSLVDDFYDSQTINSATAHEIYVPNWDVTNDAWMDDPVMCRNLVDDVPPSMEMFENKFTETSVVIQLRDAKIADLKYRLARVEIETAKTALAKVISLWIDQGIQQGLKARIKHGKARKGSSTVVAYDPRVKESALWLPCIWRILLMLRMRLLIFIEDSHARAQKYKRDVSSSLIVSDSVTFDPHDSSMVPIVEEKRSSFSLIATIVPLNSLVVTDDPISDVSLANSVVDNKTKDHPLSGPGSS</sequence>
<comment type="caution">
    <text evidence="1">The sequence shown here is derived from an EMBL/GenBank/DDBJ whole genome shotgun (WGS) entry which is preliminary data.</text>
</comment>
<gene>
    <name evidence="1" type="ORF">Tci_597907</name>
</gene>
<accession>A0A699JEE5</accession>
<protein>
    <submittedName>
        <fullName evidence="1">Uncharacterized protein</fullName>
    </submittedName>
</protein>